<evidence type="ECO:0000256" key="1">
    <source>
        <dbReference type="ARBA" id="ARBA00023267"/>
    </source>
</evidence>
<dbReference type="Proteomes" id="UP000256321">
    <property type="component" value="Unassembled WGS sequence"/>
</dbReference>
<reference evidence="4 5" key="1">
    <citation type="submission" date="2018-07" db="EMBL/GenBank/DDBJ databases">
        <title>Parabacteroides acidifaciens nov. sp., isolated from human feces.</title>
        <authorList>
            <person name="Wang Y.J."/>
        </authorList>
    </citation>
    <scope>NUCLEOTIDE SEQUENCE [LARGE SCALE GENOMIC DNA]</scope>
    <source>
        <strain evidence="4 5">426-9</strain>
    </source>
</reference>
<sequence length="175" mass="19223">MSAKALATYFATVNDIPDTEFKVEILEDGPVKKVSVNGKIYEVDYNMGGDTIHSIILNHKSHGVQISNIGVDTYEVKNKGDLFQVQVIDELKKMRQSRIRSQAAGRQVITAQMPGVILKVHVKPGEEVTAGTPLCVLVAMKMENEIRSPIDGVVKEVYIADGDKVAVNDKMLVVE</sequence>
<organism evidence="4 5">
    <name type="scientific">Parabacteroides acidifaciens</name>
    <dbReference type="NCBI Taxonomy" id="2290935"/>
    <lineage>
        <taxon>Bacteria</taxon>
        <taxon>Pseudomonadati</taxon>
        <taxon>Bacteroidota</taxon>
        <taxon>Bacteroidia</taxon>
        <taxon>Bacteroidales</taxon>
        <taxon>Tannerellaceae</taxon>
        <taxon>Parabacteroides</taxon>
    </lineage>
</organism>
<dbReference type="SUPFAM" id="SSF51230">
    <property type="entry name" value="Single hybrid motif"/>
    <property type="match status" value="1"/>
</dbReference>
<name>A0A3D8HBC2_9BACT</name>
<dbReference type="CDD" id="cd06850">
    <property type="entry name" value="biotinyl_domain"/>
    <property type="match status" value="1"/>
</dbReference>
<dbReference type="InterPro" id="IPR001882">
    <property type="entry name" value="Biotin_BS"/>
</dbReference>
<dbReference type="RefSeq" id="WP_115500493.1">
    <property type="nucleotide sequence ID" value="NZ_JACRTI010000043.1"/>
</dbReference>
<dbReference type="PANTHER" id="PTHR45266">
    <property type="entry name" value="OXALOACETATE DECARBOXYLASE ALPHA CHAIN"/>
    <property type="match status" value="1"/>
</dbReference>
<dbReference type="PANTHER" id="PTHR45266:SF3">
    <property type="entry name" value="OXALOACETATE DECARBOXYLASE ALPHA CHAIN"/>
    <property type="match status" value="1"/>
</dbReference>
<evidence type="ECO:0000259" key="2">
    <source>
        <dbReference type="PROSITE" id="PS50968"/>
    </source>
</evidence>
<dbReference type="Gene3D" id="2.40.50.100">
    <property type="match status" value="1"/>
</dbReference>
<dbReference type="FunFam" id="2.40.50.100:FF:000003">
    <property type="entry name" value="Acetyl-CoA carboxylase biotin carboxyl carrier protein"/>
    <property type="match status" value="1"/>
</dbReference>
<protein>
    <submittedName>
        <fullName evidence="4">Acetyl-CoA carboxylase biotin carboxyl carrier protein subunit</fullName>
    </submittedName>
    <submittedName>
        <fullName evidence="3">Biotin attachment protein</fullName>
    </submittedName>
</protein>
<reference evidence="3 6" key="2">
    <citation type="submission" date="2020-08" db="EMBL/GenBank/DDBJ databases">
        <title>Genome public.</title>
        <authorList>
            <person name="Liu C."/>
            <person name="Sun Q."/>
        </authorList>
    </citation>
    <scope>NUCLEOTIDE SEQUENCE [LARGE SCALE GENOMIC DNA]</scope>
    <source>
        <strain evidence="3 6">426_9</strain>
    </source>
</reference>
<evidence type="ECO:0000313" key="4">
    <source>
        <dbReference type="EMBL" id="RDU48264.1"/>
    </source>
</evidence>
<dbReference type="InterPro" id="IPR050709">
    <property type="entry name" value="Biotin_Carboxyl_Carrier/Decarb"/>
</dbReference>
<evidence type="ECO:0000313" key="5">
    <source>
        <dbReference type="Proteomes" id="UP000256321"/>
    </source>
</evidence>
<feature type="domain" description="Lipoyl-binding" evidence="2">
    <location>
        <begin position="98"/>
        <end position="175"/>
    </location>
</feature>
<dbReference type="EMBL" id="JACRTI010000043">
    <property type="protein sequence ID" value="MBC8602998.1"/>
    <property type="molecule type" value="Genomic_DNA"/>
</dbReference>
<dbReference type="InterPro" id="IPR011053">
    <property type="entry name" value="Single_hybrid_motif"/>
</dbReference>
<dbReference type="EMBL" id="QREV01000043">
    <property type="protein sequence ID" value="RDU48264.1"/>
    <property type="molecule type" value="Genomic_DNA"/>
</dbReference>
<accession>A0A3D8HBC2</accession>
<dbReference type="PROSITE" id="PS00188">
    <property type="entry name" value="BIOTIN"/>
    <property type="match status" value="1"/>
</dbReference>
<comment type="caution">
    <text evidence="4">The sequence shown here is derived from an EMBL/GenBank/DDBJ whole genome shotgun (WGS) entry which is preliminary data.</text>
</comment>
<evidence type="ECO:0000313" key="3">
    <source>
        <dbReference type="EMBL" id="MBC8602998.1"/>
    </source>
</evidence>
<dbReference type="Proteomes" id="UP000629596">
    <property type="component" value="Unassembled WGS sequence"/>
</dbReference>
<dbReference type="AlphaFoldDB" id="A0A3D8HBC2"/>
<keyword evidence="6" id="KW-1185">Reference proteome</keyword>
<proteinExistence type="predicted"/>
<dbReference type="PROSITE" id="PS50968">
    <property type="entry name" value="BIOTINYL_LIPOYL"/>
    <property type="match status" value="1"/>
</dbReference>
<dbReference type="InterPro" id="IPR000089">
    <property type="entry name" value="Biotin_lipoyl"/>
</dbReference>
<dbReference type="Pfam" id="PF00364">
    <property type="entry name" value="Biotin_lipoyl"/>
    <property type="match status" value="1"/>
</dbReference>
<evidence type="ECO:0000313" key="6">
    <source>
        <dbReference type="Proteomes" id="UP000629596"/>
    </source>
</evidence>
<gene>
    <name evidence="4" type="ORF">DWU89_15255</name>
    <name evidence="3" type="ORF">H8784_14880</name>
</gene>
<keyword evidence="1" id="KW-0092">Biotin</keyword>